<dbReference type="InterPro" id="IPR000489">
    <property type="entry name" value="Pterin-binding_dom"/>
</dbReference>
<dbReference type="Proteomes" id="UP001304970">
    <property type="component" value="Chromosome"/>
</dbReference>
<dbReference type="RefSeq" id="WP_338098357.1">
    <property type="nucleotide sequence ID" value="NZ_CP131061.1"/>
</dbReference>
<evidence type="ECO:0000259" key="1">
    <source>
        <dbReference type="PROSITE" id="PS50972"/>
    </source>
</evidence>
<dbReference type="GO" id="GO:0004190">
    <property type="term" value="F:aspartic-type endopeptidase activity"/>
    <property type="evidence" value="ECO:0007669"/>
    <property type="project" value="InterPro"/>
</dbReference>
<organism evidence="2 3">
    <name type="scientific">Methanolapillus ohkumae</name>
    <dbReference type="NCBI Taxonomy" id="3028298"/>
    <lineage>
        <taxon>Archaea</taxon>
        <taxon>Methanobacteriati</taxon>
        <taxon>Methanobacteriota</taxon>
        <taxon>Stenosarchaea group</taxon>
        <taxon>Methanomicrobia</taxon>
        <taxon>Methanosarcinales</taxon>
        <taxon>Methanosarcinaceae</taxon>
        <taxon>Methanolapillus</taxon>
    </lineage>
</organism>
<dbReference type="InterPro" id="IPR011005">
    <property type="entry name" value="Dihydropteroate_synth-like_sf"/>
</dbReference>
<proteinExistence type="predicted"/>
<dbReference type="PROSITE" id="PS50972">
    <property type="entry name" value="PTERIN_BINDING"/>
    <property type="match status" value="1"/>
</dbReference>
<protein>
    <recommendedName>
        <fullName evidence="1">Pterin-binding domain-containing protein</fullName>
    </recommendedName>
</protein>
<dbReference type="InterPro" id="IPR001969">
    <property type="entry name" value="Aspartic_peptidase_AS"/>
</dbReference>
<dbReference type="AlphaFoldDB" id="A0AA96VEI2"/>
<gene>
    <name evidence="2" type="ORF">MsAm2_06320</name>
</gene>
<reference evidence="2 3" key="1">
    <citation type="submission" date="2023-07" db="EMBL/GenBank/DDBJ databases">
        <title>Closed genome sequence of Methanosarcinaceae archaeon Am2.</title>
        <authorList>
            <person name="Poehlein A."/>
            <person name="Protasov E."/>
            <person name="Platt K."/>
            <person name="Reeh H."/>
            <person name="Daniel R."/>
            <person name="Brune A."/>
        </authorList>
    </citation>
    <scope>NUCLEOTIDE SEQUENCE [LARGE SCALE GENOMIC DNA]</scope>
    <source>
        <strain evidence="2 3">Am2</strain>
    </source>
</reference>
<accession>A0AA96VEI2</accession>
<dbReference type="Gene3D" id="3.20.20.20">
    <property type="entry name" value="Dihydropteroate synthase-like"/>
    <property type="match status" value="1"/>
</dbReference>
<feature type="domain" description="Pterin-binding" evidence="1">
    <location>
        <begin position="139"/>
        <end position="298"/>
    </location>
</feature>
<dbReference type="GO" id="GO:0006508">
    <property type="term" value="P:proteolysis"/>
    <property type="evidence" value="ECO:0007669"/>
    <property type="project" value="InterPro"/>
</dbReference>
<dbReference type="SUPFAM" id="SSF51717">
    <property type="entry name" value="Dihydropteroate synthetase-like"/>
    <property type="match status" value="1"/>
</dbReference>
<dbReference type="EMBL" id="CP131061">
    <property type="protein sequence ID" value="WNY26851.1"/>
    <property type="molecule type" value="Genomic_DNA"/>
</dbReference>
<name>A0AA96VEI2_9EURY</name>
<dbReference type="GeneID" id="89228040"/>
<dbReference type="GO" id="GO:0042558">
    <property type="term" value="P:pteridine-containing compound metabolic process"/>
    <property type="evidence" value="ECO:0007669"/>
    <property type="project" value="InterPro"/>
</dbReference>
<evidence type="ECO:0000313" key="3">
    <source>
        <dbReference type="Proteomes" id="UP001304970"/>
    </source>
</evidence>
<keyword evidence="3" id="KW-1185">Reference proteome</keyword>
<dbReference type="PROSITE" id="PS00141">
    <property type="entry name" value="ASP_PROTEASE"/>
    <property type="match status" value="1"/>
</dbReference>
<evidence type="ECO:0000313" key="2">
    <source>
        <dbReference type="EMBL" id="WNY26851.1"/>
    </source>
</evidence>
<sequence length="298" mass="32366">MKILVVTGQLAFETVQKAISDTGADLLMIQTPVASLITPQKLAAGFISSPYAGQKYDAVLISGFSKFDFKRAEKEIGSPVFLGPKQASDLNYILKTVAKNADSFSFSKEVPACEFLQKINQKEAFLLLEEYEQKSTPAFQISNVAIGGTSSLKVLGEIVNAEDLSFSELEKIIRTYISAGADIIDLGFSLHAGEKDVFQIVSFAKSVSTIPISVDSGDFFQIAAGIKAGADLILSLNSDMLQRLFEYMESSTTDLLREQIKKTAFVILPDFEFSNSCPSNSDFPESASGFKNIAPLET</sequence>